<dbReference type="InterPro" id="IPR050595">
    <property type="entry name" value="Bact_response_regulator"/>
</dbReference>
<evidence type="ECO:0000313" key="5">
    <source>
        <dbReference type="Proteomes" id="UP000594468"/>
    </source>
</evidence>
<dbReference type="SMART" id="SM00448">
    <property type="entry name" value="REC"/>
    <property type="match status" value="1"/>
</dbReference>
<name>A0A7S8EBM3_9CHLR</name>
<dbReference type="RefSeq" id="WP_195172074.1">
    <property type="nucleotide sequence ID" value="NZ_CP062983.1"/>
</dbReference>
<dbReference type="GO" id="GO:0000160">
    <property type="term" value="P:phosphorelay signal transduction system"/>
    <property type="evidence" value="ECO:0007669"/>
    <property type="project" value="InterPro"/>
</dbReference>
<accession>A0A7S8EBM3</accession>
<dbReference type="SUPFAM" id="SSF52172">
    <property type="entry name" value="CheY-like"/>
    <property type="match status" value="1"/>
</dbReference>
<dbReference type="Gene3D" id="3.40.50.2300">
    <property type="match status" value="1"/>
</dbReference>
<dbReference type="InterPro" id="IPR001789">
    <property type="entry name" value="Sig_transdc_resp-reg_receiver"/>
</dbReference>
<dbReference type="PROSITE" id="PS50110">
    <property type="entry name" value="RESPONSE_REGULATORY"/>
    <property type="match status" value="1"/>
</dbReference>
<gene>
    <name evidence="4" type="ORF">G4Y79_06415</name>
</gene>
<dbReference type="EMBL" id="CP062983">
    <property type="protein sequence ID" value="QPC84010.1"/>
    <property type="molecule type" value="Genomic_DNA"/>
</dbReference>
<keyword evidence="1 2" id="KW-0597">Phosphoprotein</keyword>
<organism evidence="4 5">
    <name type="scientific">Phototrophicus methaneseepsis</name>
    <dbReference type="NCBI Taxonomy" id="2710758"/>
    <lineage>
        <taxon>Bacteria</taxon>
        <taxon>Bacillati</taxon>
        <taxon>Chloroflexota</taxon>
        <taxon>Candidatus Thermofontia</taxon>
        <taxon>Phototrophicales</taxon>
        <taxon>Phototrophicaceae</taxon>
        <taxon>Phototrophicus</taxon>
    </lineage>
</organism>
<sequence length="137" mass="15645">MPASPAVLYVEDDPRSCKLMKMLLNKRMDLQHVTIFEDSYNFLEHVEDLEPRPDIIFLDIHVPPLDGFEMLAMLRGLEWTRQVPIVALTASVMNEEISRLRTAGFNGCLAKPLNLSAFPDMLNRILGGEVIWSIVEY</sequence>
<proteinExistence type="predicted"/>
<dbReference type="AlphaFoldDB" id="A0A7S8EBM3"/>
<dbReference type="PANTHER" id="PTHR44591">
    <property type="entry name" value="STRESS RESPONSE REGULATOR PROTEIN 1"/>
    <property type="match status" value="1"/>
</dbReference>
<dbReference type="CDD" id="cd17546">
    <property type="entry name" value="REC_hyHK_CKI1_RcsC-like"/>
    <property type="match status" value="1"/>
</dbReference>
<dbReference type="InterPro" id="IPR011006">
    <property type="entry name" value="CheY-like_superfamily"/>
</dbReference>
<dbReference type="Proteomes" id="UP000594468">
    <property type="component" value="Chromosome"/>
</dbReference>
<dbReference type="KEGG" id="pmet:G4Y79_06415"/>
<feature type="domain" description="Response regulatory" evidence="3">
    <location>
        <begin position="6"/>
        <end position="126"/>
    </location>
</feature>
<feature type="modified residue" description="4-aspartylphosphate" evidence="2">
    <location>
        <position position="59"/>
    </location>
</feature>
<dbReference type="Pfam" id="PF00072">
    <property type="entry name" value="Response_reg"/>
    <property type="match status" value="1"/>
</dbReference>
<evidence type="ECO:0000313" key="4">
    <source>
        <dbReference type="EMBL" id="QPC84010.1"/>
    </source>
</evidence>
<dbReference type="PANTHER" id="PTHR44591:SF3">
    <property type="entry name" value="RESPONSE REGULATORY DOMAIN-CONTAINING PROTEIN"/>
    <property type="match status" value="1"/>
</dbReference>
<evidence type="ECO:0000259" key="3">
    <source>
        <dbReference type="PROSITE" id="PS50110"/>
    </source>
</evidence>
<keyword evidence="5" id="KW-1185">Reference proteome</keyword>
<protein>
    <submittedName>
        <fullName evidence="4">Response regulator</fullName>
    </submittedName>
</protein>
<evidence type="ECO:0000256" key="2">
    <source>
        <dbReference type="PROSITE-ProRule" id="PRU00169"/>
    </source>
</evidence>
<reference evidence="4 5" key="1">
    <citation type="submission" date="2020-02" db="EMBL/GenBank/DDBJ databases">
        <authorList>
            <person name="Zheng R.K."/>
            <person name="Sun C.M."/>
        </authorList>
    </citation>
    <scope>NUCLEOTIDE SEQUENCE [LARGE SCALE GENOMIC DNA]</scope>
    <source>
        <strain evidence="5">rifampicinis</strain>
    </source>
</reference>
<evidence type="ECO:0000256" key="1">
    <source>
        <dbReference type="ARBA" id="ARBA00022553"/>
    </source>
</evidence>